<evidence type="ECO:0000259" key="1">
    <source>
        <dbReference type="Pfam" id="PF03551"/>
    </source>
</evidence>
<dbReference type="Pfam" id="PF03551">
    <property type="entry name" value="PadR"/>
    <property type="match status" value="1"/>
</dbReference>
<sequence>MYDKSQMMRGTLEGCILKILSIETTYGYEIVVKLQYYGFEDVKEGTIYPLLVRLERKKMISSEFRPSPLGPSRKYYTLTEDGYTLLKEFETCWSSVSATVNSILTLSPDHGSSDN</sequence>
<evidence type="ECO:0000313" key="2">
    <source>
        <dbReference type="EMBL" id="MBU3877533.1"/>
    </source>
</evidence>
<feature type="domain" description="Transcription regulator PadR N-terminal" evidence="1">
    <location>
        <begin position="16"/>
        <end position="87"/>
    </location>
</feature>
<reference evidence="2 3" key="1">
    <citation type="submission" date="2021-06" db="EMBL/GenBank/DDBJ databases">
        <title>Faecalicatena sp. nov. isolated from porcine feces.</title>
        <authorList>
            <person name="Oh B.S."/>
            <person name="Lee J.H."/>
        </authorList>
    </citation>
    <scope>NUCLEOTIDE SEQUENCE [LARGE SCALE GENOMIC DNA]</scope>
    <source>
        <strain evidence="2 3">AGMB00832</strain>
    </source>
</reference>
<evidence type="ECO:0000313" key="3">
    <source>
        <dbReference type="Proteomes" id="UP000723714"/>
    </source>
</evidence>
<gene>
    <name evidence="2" type="ORF">HGO97_017150</name>
</gene>
<accession>A0ABS6D7G5</accession>
<dbReference type="PANTHER" id="PTHR33169">
    <property type="entry name" value="PADR-FAMILY TRANSCRIPTIONAL REGULATOR"/>
    <property type="match status" value="1"/>
</dbReference>
<dbReference type="InterPro" id="IPR052509">
    <property type="entry name" value="Metal_resp_DNA-bind_regulator"/>
</dbReference>
<dbReference type="Proteomes" id="UP000723714">
    <property type="component" value="Unassembled WGS sequence"/>
</dbReference>
<comment type="caution">
    <text evidence="2">The sequence shown here is derived from an EMBL/GenBank/DDBJ whole genome shotgun (WGS) entry which is preliminary data.</text>
</comment>
<dbReference type="RefSeq" id="WP_216244153.1">
    <property type="nucleotide sequence ID" value="NZ_JABACJ020000019.1"/>
</dbReference>
<dbReference type="InterPro" id="IPR005149">
    <property type="entry name" value="Tscrpt_reg_PadR_N"/>
</dbReference>
<name>A0ABS6D7G5_9FIRM</name>
<proteinExistence type="predicted"/>
<keyword evidence="3" id="KW-1185">Reference proteome</keyword>
<organism evidence="2 3">
    <name type="scientific">Faecalicatena faecalis</name>
    <dbReference type="NCBI Taxonomy" id="2726362"/>
    <lineage>
        <taxon>Bacteria</taxon>
        <taxon>Bacillati</taxon>
        <taxon>Bacillota</taxon>
        <taxon>Clostridia</taxon>
        <taxon>Lachnospirales</taxon>
        <taxon>Lachnospiraceae</taxon>
        <taxon>Faecalicatena</taxon>
    </lineage>
</organism>
<protein>
    <submittedName>
        <fullName evidence="2">PadR family transcriptional regulator</fullName>
    </submittedName>
</protein>
<dbReference type="EMBL" id="JABACJ020000019">
    <property type="protein sequence ID" value="MBU3877533.1"/>
    <property type="molecule type" value="Genomic_DNA"/>
</dbReference>
<dbReference type="PANTHER" id="PTHR33169:SF14">
    <property type="entry name" value="TRANSCRIPTIONAL REGULATOR RV3488"/>
    <property type="match status" value="1"/>
</dbReference>